<comment type="caution">
    <text evidence="2">The sequence shown here is derived from an EMBL/GenBank/DDBJ whole genome shotgun (WGS) entry which is preliminary data.</text>
</comment>
<evidence type="ECO:0000313" key="2">
    <source>
        <dbReference type="EMBL" id="GCL63927.1"/>
    </source>
</evidence>
<keyword evidence="1" id="KW-0812">Transmembrane</keyword>
<sequence length="63" mass="7170">MRWLLIFFVILLLASGLPGWMRKIGLGRLPGDLRLRIFGREVQVPLASALVLSLLTTWAIHWS</sequence>
<proteinExistence type="predicted"/>
<name>A0A480AUW7_9BURK</name>
<dbReference type="AlphaFoldDB" id="A0A480AUW7"/>
<keyword evidence="1" id="KW-0472">Membrane</keyword>
<reference evidence="3" key="1">
    <citation type="submission" date="2019-03" db="EMBL/GenBank/DDBJ databases">
        <title>Aquabacterium pictum sp.nov., the first bacteriochlorophyll a-containing freshwater bacterium in the genus Aquabacterium of the class Betaproteobacteria.</title>
        <authorList>
            <person name="Hirose S."/>
            <person name="Tank M."/>
            <person name="Hara E."/>
            <person name="Tamaki H."/>
            <person name="Takaichi S."/>
            <person name="Haruta S."/>
            <person name="Hanada S."/>
        </authorList>
    </citation>
    <scope>NUCLEOTIDE SEQUENCE [LARGE SCALE GENOMIC DNA]</scope>
    <source>
        <strain evidence="3">W35</strain>
    </source>
</reference>
<dbReference type="RefSeq" id="WP_137733662.1">
    <property type="nucleotide sequence ID" value="NZ_BJCL01000007.1"/>
</dbReference>
<dbReference type="InterPro" id="IPR021320">
    <property type="entry name" value="DUF2905"/>
</dbReference>
<evidence type="ECO:0008006" key="4">
    <source>
        <dbReference type="Google" id="ProtNLM"/>
    </source>
</evidence>
<gene>
    <name evidence="2" type="ORF">AQPW35_30080</name>
</gene>
<evidence type="ECO:0000313" key="3">
    <source>
        <dbReference type="Proteomes" id="UP000301751"/>
    </source>
</evidence>
<dbReference type="EMBL" id="BJCL01000007">
    <property type="protein sequence ID" value="GCL63927.1"/>
    <property type="molecule type" value="Genomic_DNA"/>
</dbReference>
<accession>A0A480AUW7</accession>
<keyword evidence="1" id="KW-1133">Transmembrane helix</keyword>
<keyword evidence="3" id="KW-1185">Reference proteome</keyword>
<feature type="transmembrane region" description="Helical" evidence="1">
    <location>
        <begin position="42"/>
        <end position="60"/>
    </location>
</feature>
<dbReference type="Proteomes" id="UP000301751">
    <property type="component" value="Unassembled WGS sequence"/>
</dbReference>
<organism evidence="2 3">
    <name type="scientific">Pseudaquabacterium pictum</name>
    <dbReference type="NCBI Taxonomy" id="2315236"/>
    <lineage>
        <taxon>Bacteria</taxon>
        <taxon>Pseudomonadati</taxon>
        <taxon>Pseudomonadota</taxon>
        <taxon>Betaproteobacteria</taxon>
        <taxon>Burkholderiales</taxon>
        <taxon>Sphaerotilaceae</taxon>
        <taxon>Pseudaquabacterium</taxon>
    </lineage>
</organism>
<evidence type="ECO:0000256" key="1">
    <source>
        <dbReference type="SAM" id="Phobius"/>
    </source>
</evidence>
<protein>
    <recommendedName>
        <fullName evidence="4">DUF2905 domain-containing protein</fullName>
    </recommendedName>
</protein>
<dbReference type="Pfam" id="PF11146">
    <property type="entry name" value="DUF2905"/>
    <property type="match status" value="1"/>
</dbReference>